<evidence type="ECO:0000313" key="4">
    <source>
        <dbReference type="EMBL" id="GAA1244623.1"/>
    </source>
</evidence>
<dbReference type="Gene3D" id="3.40.605.10">
    <property type="entry name" value="Aldehyde Dehydrogenase, Chain A, domain 1"/>
    <property type="match status" value="1"/>
</dbReference>
<evidence type="ECO:0000313" key="5">
    <source>
        <dbReference type="Proteomes" id="UP001500653"/>
    </source>
</evidence>
<dbReference type="InterPro" id="IPR016163">
    <property type="entry name" value="Ald_DH_C"/>
</dbReference>
<reference evidence="4 5" key="1">
    <citation type="journal article" date="2019" name="Int. J. Syst. Evol. Microbiol.">
        <title>The Global Catalogue of Microorganisms (GCM) 10K type strain sequencing project: providing services to taxonomists for standard genome sequencing and annotation.</title>
        <authorList>
            <consortium name="The Broad Institute Genomics Platform"/>
            <consortium name="The Broad Institute Genome Sequencing Center for Infectious Disease"/>
            <person name="Wu L."/>
            <person name="Ma J."/>
        </authorList>
    </citation>
    <scope>NUCLEOTIDE SEQUENCE [LARGE SCALE GENOMIC DNA]</scope>
    <source>
        <strain evidence="4 5">JCM 13023</strain>
    </source>
</reference>
<keyword evidence="1" id="KW-0560">Oxidoreductase</keyword>
<feature type="compositionally biased region" description="Acidic residues" evidence="2">
    <location>
        <begin position="9"/>
        <end position="25"/>
    </location>
</feature>
<protein>
    <submittedName>
        <fullName evidence="4">Aldehyde dehydrogenase family protein</fullName>
    </submittedName>
</protein>
<dbReference type="InterPro" id="IPR015590">
    <property type="entry name" value="Aldehyde_DH_dom"/>
</dbReference>
<comment type="caution">
    <text evidence="4">The sequence shown here is derived from an EMBL/GenBank/DDBJ whole genome shotgun (WGS) entry which is preliminary data.</text>
</comment>
<proteinExistence type="predicted"/>
<feature type="domain" description="Aldehyde dehydrogenase" evidence="3">
    <location>
        <begin position="44"/>
        <end position="231"/>
    </location>
</feature>
<sequence length="441" mass="44372">MNTAGSPDFELDADTEDADTEDDETYTPRPRDAWIAGRAEAGSATAVVTHPADDTEVATVAVPSRDQAATAVEAAVGLGRLDDEELRTGALQLAAGELESRRDELSELITAESGIPLHWAQREVDEAVAVLQYGSRHPLPREGRASSDGAATTLIHDVPRGPVLGVVSPEAPLRSAAHAVAAAFAVGAPVVVAAGTATPLSALALGEALGEVGLPEGAFSVLPGDEPEADDLVRVDAPAPSRGAAVVVTGIPGPADVGDVAERIAVAATRQGGMRPEAVRRVVLCSAVADEVLPELTAAVEAQPAGSAYDTSVSVGTLPADVLERSAAWLADAAAAGATVLAGGTSGEPTLVTGIEDEPGCGPVLAATVADEPEEALAAIAAPGAAAPAVGLFTGDTALAMRARSQLEAARVVVGDVPDYDPATVRVTMHAITTPQLTTLT</sequence>
<dbReference type="PANTHER" id="PTHR43353:SF5">
    <property type="entry name" value="SUCCINATE-SEMIALDEHYDE DEHYDROGENASE, MITOCHONDRIAL"/>
    <property type="match status" value="1"/>
</dbReference>
<evidence type="ECO:0000256" key="1">
    <source>
        <dbReference type="ARBA" id="ARBA00023002"/>
    </source>
</evidence>
<dbReference type="InterPro" id="IPR050740">
    <property type="entry name" value="Aldehyde_DH_Superfamily"/>
</dbReference>
<feature type="region of interest" description="Disordered" evidence="2">
    <location>
        <begin position="1"/>
        <end position="31"/>
    </location>
</feature>
<dbReference type="Pfam" id="PF00171">
    <property type="entry name" value="Aldedh"/>
    <property type="match status" value="2"/>
</dbReference>
<organism evidence="4 5">
    <name type="scientific">Prauserella halophila</name>
    <dbReference type="NCBI Taxonomy" id="185641"/>
    <lineage>
        <taxon>Bacteria</taxon>
        <taxon>Bacillati</taxon>
        <taxon>Actinomycetota</taxon>
        <taxon>Actinomycetes</taxon>
        <taxon>Pseudonocardiales</taxon>
        <taxon>Pseudonocardiaceae</taxon>
        <taxon>Prauserella</taxon>
    </lineage>
</organism>
<dbReference type="PANTHER" id="PTHR43353">
    <property type="entry name" value="SUCCINATE-SEMIALDEHYDE DEHYDROGENASE, MITOCHONDRIAL"/>
    <property type="match status" value="1"/>
</dbReference>
<evidence type="ECO:0000256" key="2">
    <source>
        <dbReference type="SAM" id="MobiDB-lite"/>
    </source>
</evidence>
<dbReference type="SUPFAM" id="SSF53720">
    <property type="entry name" value="ALDH-like"/>
    <property type="match status" value="1"/>
</dbReference>
<name>A0ABN1WBM1_9PSEU</name>
<dbReference type="Gene3D" id="3.40.309.10">
    <property type="entry name" value="Aldehyde Dehydrogenase, Chain A, domain 2"/>
    <property type="match status" value="1"/>
</dbReference>
<accession>A0ABN1WBM1</accession>
<feature type="domain" description="Aldehyde dehydrogenase" evidence="3">
    <location>
        <begin position="255"/>
        <end position="424"/>
    </location>
</feature>
<dbReference type="InterPro" id="IPR016161">
    <property type="entry name" value="Ald_DH/histidinol_DH"/>
</dbReference>
<evidence type="ECO:0000259" key="3">
    <source>
        <dbReference type="Pfam" id="PF00171"/>
    </source>
</evidence>
<dbReference type="RefSeq" id="WP_344056479.1">
    <property type="nucleotide sequence ID" value="NZ_BAAALN010000010.1"/>
</dbReference>
<keyword evidence="5" id="KW-1185">Reference proteome</keyword>
<dbReference type="EMBL" id="BAAALN010000010">
    <property type="protein sequence ID" value="GAA1244623.1"/>
    <property type="molecule type" value="Genomic_DNA"/>
</dbReference>
<dbReference type="Proteomes" id="UP001500653">
    <property type="component" value="Unassembled WGS sequence"/>
</dbReference>
<gene>
    <name evidence="4" type="ORF">GCM10009676_33090</name>
</gene>
<dbReference type="InterPro" id="IPR016162">
    <property type="entry name" value="Ald_DH_N"/>
</dbReference>